<evidence type="ECO:0000313" key="1">
    <source>
        <dbReference type="EMBL" id="GLK79391.1"/>
    </source>
</evidence>
<dbReference type="InterPro" id="IPR049874">
    <property type="entry name" value="ROK_cs"/>
</dbReference>
<name>A0A9W6N6I8_9HYPH</name>
<accession>A0A9W6N6I8</accession>
<dbReference type="InterPro" id="IPR000600">
    <property type="entry name" value="ROK"/>
</dbReference>
<dbReference type="SUPFAM" id="SSF53067">
    <property type="entry name" value="Actin-like ATPase domain"/>
    <property type="match status" value="1"/>
</dbReference>
<dbReference type="AlphaFoldDB" id="A0A9W6N6I8"/>
<dbReference type="GO" id="GO:0004396">
    <property type="term" value="F:hexokinase activity"/>
    <property type="evidence" value="ECO:0007669"/>
    <property type="project" value="TreeGrafter"/>
</dbReference>
<dbReference type="RefSeq" id="WP_271199849.1">
    <property type="nucleotide sequence ID" value="NZ_BSFL01000001.1"/>
</dbReference>
<organism evidence="1 2">
    <name type="scientific">Methylopila turkensis</name>
    <dbReference type="NCBI Taxonomy" id="1437816"/>
    <lineage>
        <taxon>Bacteria</taxon>
        <taxon>Pseudomonadati</taxon>
        <taxon>Pseudomonadota</taxon>
        <taxon>Alphaproteobacteria</taxon>
        <taxon>Hyphomicrobiales</taxon>
        <taxon>Methylopilaceae</taxon>
        <taxon>Methylopila</taxon>
    </lineage>
</organism>
<dbReference type="Proteomes" id="UP001143309">
    <property type="component" value="Unassembled WGS sequence"/>
</dbReference>
<dbReference type="Pfam" id="PF00480">
    <property type="entry name" value="ROK"/>
    <property type="match status" value="1"/>
</dbReference>
<dbReference type="InterPro" id="IPR043129">
    <property type="entry name" value="ATPase_NBD"/>
</dbReference>
<reference evidence="1" key="1">
    <citation type="journal article" date="2014" name="Int. J. Syst. Evol. Microbiol.">
        <title>Complete genome sequence of Corynebacterium casei LMG S-19264T (=DSM 44701T), isolated from a smear-ripened cheese.</title>
        <authorList>
            <consortium name="US DOE Joint Genome Institute (JGI-PGF)"/>
            <person name="Walter F."/>
            <person name="Albersmeier A."/>
            <person name="Kalinowski J."/>
            <person name="Ruckert C."/>
        </authorList>
    </citation>
    <scope>NUCLEOTIDE SEQUENCE</scope>
    <source>
        <strain evidence="1">VKM B-2748</strain>
    </source>
</reference>
<dbReference type="CDD" id="cd24066">
    <property type="entry name" value="ASKHA_NBD_ROK_EcFRK-like"/>
    <property type="match status" value="1"/>
</dbReference>
<dbReference type="Gene3D" id="3.30.420.40">
    <property type="match status" value="2"/>
</dbReference>
<evidence type="ECO:0000313" key="2">
    <source>
        <dbReference type="Proteomes" id="UP001143309"/>
    </source>
</evidence>
<protein>
    <submittedName>
        <fullName evidence="1">Fructokinase</fullName>
    </submittedName>
</protein>
<keyword evidence="2" id="KW-1185">Reference proteome</keyword>
<reference evidence="1" key="2">
    <citation type="submission" date="2023-01" db="EMBL/GenBank/DDBJ databases">
        <authorList>
            <person name="Sun Q."/>
            <person name="Evtushenko L."/>
        </authorList>
    </citation>
    <scope>NUCLEOTIDE SEQUENCE</scope>
    <source>
        <strain evidence="1">VKM B-2748</strain>
    </source>
</reference>
<gene>
    <name evidence="1" type="ORF">GCM10008174_11320</name>
</gene>
<dbReference type="EMBL" id="BSFL01000001">
    <property type="protein sequence ID" value="GLK79391.1"/>
    <property type="molecule type" value="Genomic_DNA"/>
</dbReference>
<sequence length="299" mass="30432">MLIGLDWGGTKIEAIALDDSGQTLLRRRIATPRDDYDGGVRAAAALVQGIESVTGRQATVGVGIPGSLSPATGLVRNANSTWLNGRPLRDDLELALGRPVRIENDANCFAVSEATDGAGAGAAVVCAVIIGTGCGSGIAIGGRPWRGRNGVAGEIGHNPLPWAQGVSEQPGPACWCGKRGCVESFVSGPGFARAHALATGAVMQAEAIVEAARAGDAEAAASLEAYAGRLARVLAVVVNTLDPDVIVLGGGMSNVAELYGALPGLMQPYVFSDVCDTPIRQAVHGDSSGVRGAAWLWAS</sequence>
<comment type="caution">
    <text evidence="1">The sequence shown here is derived from an EMBL/GenBank/DDBJ whole genome shotgun (WGS) entry which is preliminary data.</text>
</comment>
<dbReference type="PANTHER" id="PTHR18964:SF174">
    <property type="entry name" value="D-ALLOSE KINASE-RELATED"/>
    <property type="match status" value="1"/>
</dbReference>
<dbReference type="PANTHER" id="PTHR18964">
    <property type="entry name" value="ROK (REPRESSOR, ORF, KINASE) FAMILY"/>
    <property type="match status" value="1"/>
</dbReference>
<dbReference type="PROSITE" id="PS01125">
    <property type="entry name" value="ROK"/>
    <property type="match status" value="1"/>
</dbReference>
<proteinExistence type="predicted"/>